<protein>
    <submittedName>
        <fullName evidence="1">Uncharacterized protein</fullName>
    </submittedName>
</protein>
<name>A0A7W9A2E9_9CAUL</name>
<comment type="caution">
    <text evidence="1">The sequence shown here is derived from an EMBL/GenBank/DDBJ whole genome shotgun (WGS) entry which is preliminary data.</text>
</comment>
<accession>A0A7W9A2E9</accession>
<dbReference type="Proteomes" id="UP000548978">
    <property type="component" value="Unassembled WGS sequence"/>
</dbReference>
<reference evidence="1 2" key="1">
    <citation type="submission" date="2020-08" db="EMBL/GenBank/DDBJ databases">
        <title>Genomic Encyclopedia of Type Strains, Phase IV (KMG-IV): sequencing the most valuable type-strain genomes for metagenomic binning, comparative biology and taxonomic classification.</title>
        <authorList>
            <person name="Goeker M."/>
        </authorList>
    </citation>
    <scope>NUCLEOTIDE SEQUENCE [LARGE SCALE GENOMIC DNA]</scope>
    <source>
        <strain evidence="1 2">DSM 24448</strain>
    </source>
</reference>
<dbReference type="EMBL" id="JACIJB010000001">
    <property type="protein sequence ID" value="MBB5659870.1"/>
    <property type="molecule type" value="Genomic_DNA"/>
</dbReference>
<evidence type="ECO:0000313" key="1">
    <source>
        <dbReference type="EMBL" id="MBB5659870.1"/>
    </source>
</evidence>
<proteinExistence type="predicted"/>
<gene>
    <name evidence="1" type="ORF">FHS65_000588</name>
</gene>
<organism evidence="1 2">
    <name type="scientific">Brevundimonas halotolerans</name>
    <dbReference type="NCBI Taxonomy" id="69670"/>
    <lineage>
        <taxon>Bacteria</taxon>
        <taxon>Pseudomonadati</taxon>
        <taxon>Pseudomonadota</taxon>
        <taxon>Alphaproteobacteria</taxon>
        <taxon>Caulobacterales</taxon>
        <taxon>Caulobacteraceae</taxon>
        <taxon>Brevundimonas</taxon>
    </lineage>
</organism>
<dbReference type="AlphaFoldDB" id="A0A7W9A2E9"/>
<evidence type="ECO:0000313" key="2">
    <source>
        <dbReference type="Proteomes" id="UP000548978"/>
    </source>
</evidence>
<sequence>MVVLSRLLYSFLSLYGFTSRTERRSRPAPILIGRSGLP</sequence>
<keyword evidence="2" id="KW-1185">Reference proteome</keyword>